<reference evidence="2 3" key="1">
    <citation type="journal article" date="2014" name="PLoS Genet.">
        <title>Phylogenetically driven sequencing of extremely halophilic archaea reveals strategies for static and dynamic osmo-response.</title>
        <authorList>
            <person name="Becker E.A."/>
            <person name="Seitzer P.M."/>
            <person name="Tritt A."/>
            <person name="Larsen D."/>
            <person name="Krusor M."/>
            <person name="Yao A.I."/>
            <person name="Wu D."/>
            <person name="Madern D."/>
            <person name="Eisen J.A."/>
            <person name="Darling A.E."/>
            <person name="Facciotti M.T."/>
        </authorList>
    </citation>
    <scope>NUCLEOTIDE SEQUENCE [LARGE SCALE GENOMIC DNA]</scope>
    <source>
        <strain evidence="2 3">JCM 14663</strain>
    </source>
</reference>
<keyword evidence="3" id="KW-1185">Reference proteome</keyword>
<proteinExistence type="predicted"/>
<name>L9YP60_9EURY</name>
<comment type="caution">
    <text evidence="2">The sequence shown here is derived from an EMBL/GenBank/DDBJ whole genome shotgun (WGS) entry which is preliminary data.</text>
</comment>
<evidence type="ECO:0000256" key="1">
    <source>
        <dbReference type="SAM" id="MobiDB-lite"/>
    </source>
</evidence>
<feature type="region of interest" description="Disordered" evidence="1">
    <location>
        <begin position="1"/>
        <end position="72"/>
    </location>
</feature>
<evidence type="ECO:0000313" key="3">
    <source>
        <dbReference type="Proteomes" id="UP000011592"/>
    </source>
</evidence>
<dbReference type="EMBL" id="AOIJ01000086">
    <property type="protein sequence ID" value="ELY75461.1"/>
    <property type="molecule type" value="Genomic_DNA"/>
</dbReference>
<evidence type="ECO:0000313" key="2">
    <source>
        <dbReference type="EMBL" id="ELY75461.1"/>
    </source>
</evidence>
<accession>L9YP60</accession>
<gene>
    <name evidence="2" type="ORF">C486_19703</name>
</gene>
<dbReference type="PATRIC" id="fig|1230459.4.peg.3904"/>
<dbReference type="AlphaFoldDB" id="L9YP60"/>
<dbReference type="RefSeq" id="WP_008459023.1">
    <property type="nucleotide sequence ID" value="NZ_AOIJ01000086.1"/>
</dbReference>
<dbReference type="Proteomes" id="UP000011592">
    <property type="component" value="Unassembled WGS sequence"/>
</dbReference>
<sequence>MTRQIAAAHERVTLPEPPLEESDEHDALTSGEREATDSDGSATRCHGWSNDVYAVRGSRTTAQQPGEPRNWQ</sequence>
<organism evidence="2 3">
    <name type="scientific">Natrinema gari JCM 14663</name>
    <dbReference type="NCBI Taxonomy" id="1230459"/>
    <lineage>
        <taxon>Archaea</taxon>
        <taxon>Methanobacteriati</taxon>
        <taxon>Methanobacteriota</taxon>
        <taxon>Stenosarchaea group</taxon>
        <taxon>Halobacteria</taxon>
        <taxon>Halobacteriales</taxon>
        <taxon>Natrialbaceae</taxon>
        <taxon>Natrinema</taxon>
    </lineage>
</organism>
<protein>
    <submittedName>
        <fullName evidence="2">Uncharacterized protein</fullName>
    </submittedName>
</protein>
<feature type="compositionally biased region" description="Basic and acidic residues" evidence="1">
    <location>
        <begin position="25"/>
        <end position="36"/>
    </location>
</feature>